<protein>
    <recommendedName>
        <fullName evidence="2">Dilute domain-containing protein</fullName>
    </recommendedName>
</protein>
<feature type="domain" description="Dilute" evidence="2">
    <location>
        <begin position="126"/>
        <end position="405"/>
    </location>
</feature>
<dbReference type="EMBL" id="CAJPEV010002490">
    <property type="protein sequence ID" value="CAG0897085.1"/>
    <property type="molecule type" value="Genomic_DNA"/>
</dbReference>
<dbReference type="PANTHER" id="PTHR16027:SF6">
    <property type="entry name" value="DILUTE DOMAIN-CONTAINING PROTEIN"/>
    <property type="match status" value="1"/>
</dbReference>
<evidence type="ECO:0000313" key="3">
    <source>
        <dbReference type="EMBL" id="CAD7249793.1"/>
    </source>
</evidence>
<dbReference type="Proteomes" id="UP000677054">
    <property type="component" value="Unassembled WGS sequence"/>
</dbReference>
<dbReference type="OrthoDB" id="6108017at2759"/>
<dbReference type="SMART" id="SM01132">
    <property type="entry name" value="DIL"/>
    <property type="match status" value="1"/>
</dbReference>
<feature type="coiled-coil region" evidence="1">
    <location>
        <begin position="7"/>
        <end position="41"/>
    </location>
</feature>
<dbReference type="EMBL" id="LR902007">
    <property type="protein sequence ID" value="CAD7249793.1"/>
    <property type="molecule type" value="Genomic_DNA"/>
</dbReference>
<accession>A0A7R9A993</accession>
<organism evidence="3">
    <name type="scientific">Darwinula stevensoni</name>
    <dbReference type="NCBI Taxonomy" id="69355"/>
    <lineage>
        <taxon>Eukaryota</taxon>
        <taxon>Metazoa</taxon>
        <taxon>Ecdysozoa</taxon>
        <taxon>Arthropoda</taxon>
        <taxon>Crustacea</taxon>
        <taxon>Oligostraca</taxon>
        <taxon>Ostracoda</taxon>
        <taxon>Podocopa</taxon>
        <taxon>Podocopida</taxon>
        <taxon>Darwinulocopina</taxon>
        <taxon>Darwinuloidea</taxon>
        <taxon>Darwinulidae</taxon>
        <taxon>Darwinula</taxon>
    </lineage>
</organism>
<evidence type="ECO:0000259" key="2">
    <source>
        <dbReference type="PROSITE" id="PS51126"/>
    </source>
</evidence>
<dbReference type="GO" id="GO:0051020">
    <property type="term" value="F:GTPase binding"/>
    <property type="evidence" value="ECO:0007669"/>
    <property type="project" value="TreeGrafter"/>
</dbReference>
<dbReference type="Pfam" id="PF01843">
    <property type="entry name" value="DIL"/>
    <property type="match status" value="1"/>
</dbReference>
<reference evidence="3" key="1">
    <citation type="submission" date="2020-11" db="EMBL/GenBank/DDBJ databases">
        <authorList>
            <person name="Tran Van P."/>
        </authorList>
    </citation>
    <scope>NUCLEOTIDE SEQUENCE</scope>
</reference>
<keyword evidence="1" id="KW-0175">Coiled coil</keyword>
<keyword evidence="4" id="KW-1185">Reference proteome</keyword>
<sequence length="460" mass="52589">MILLFDCPELKEELEKEKEQNRKLKRTLQAHMKQNEKLKGTDVEKVDQDLKSTEVAQIKHKVNQDYMGIFEFKSGMEGTIAKHLIVDLKPKVAQTLLPGLPAYILFMCLRYTDHINDENRLRAFLVPTISGIKKVVKKRQNDLDTMVLWLTNTSRLTNCLRQYSGEKNFQSENTPKQNSQCLRHFDLNEYRNILNDVCVWVFMGMLKLIQERVQNMIVPGVLENEAIAGLSGPPVGSRTHASSVGGEDEVALDPRQAMALLLRELDFLYETFDSYGMDPQLVPCIFQQLFYFICAVSLNNLLLRKNLCHWSKGLQIRYNLSSLEDWGRSRKMNGEVLDSLKPVIQASQLLQAKKSDENVAAICEMCNKLTPAQINKLLMLYTPADEYEEKVAPSFIRKVQSELARTRGDATSASPGPMQTTLLMDTKFTYAIRFPFTPSSIRLEDIELPSALRLNFLNKI</sequence>
<name>A0A7R9A993_9CRUS</name>
<dbReference type="InterPro" id="IPR002710">
    <property type="entry name" value="Dilute_dom"/>
</dbReference>
<evidence type="ECO:0000256" key="1">
    <source>
        <dbReference type="SAM" id="Coils"/>
    </source>
</evidence>
<dbReference type="PANTHER" id="PTHR16027">
    <property type="entry name" value="DILUTE DOMAIN-CONTAINING PROTEIN YPR089W"/>
    <property type="match status" value="1"/>
</dbReference>
<dbReference type="PROSITE" id="PS51126">
    <property type="entry name" value="DILUTE"/>
    <property type="match status" value="1"/>
</dbReference>
<dbReference type="InterPro" id="IPR052072">
    <property type="entry name" value="Vascular_dev_regulator"/>
</dbReference>
<dbReference type="CDD" id="cd15470">
    <property type="entry name" value="Myo5_CBD"/>
    <property type="match status" value="1"/>
</dbReference>
<dbReference type="AlphaFoldDB" id="A0A7R9A993"/>
<proteinExistence type="predicted"/>
<gene>
    <name evidence="3" type="ORF">DSTB1V02_LOCUS9580</name>
</gene>
<evidence type="ECO:0000313" key="4">
    <source>
        <dbReference type="Proteomes" id="UP000677054"/>
    </source>
</evidence>